<dbReference type="InterPro" id="IPR043128">
    <property type="entry name" value="Rev_trsase/Diguanyl_cyclase"/>
</dbReference>
<dbReference type="SMART" id="SM00267">
    <property type="entry name" value="GGDEF"/>
    <property type="match status" value="1"/>
</dbReference>
<sequence length="379" mass="43451">MVEVASWITLNFFTSFLLVLLLIFQNKSSRLQKGRKYSAILKCTLVLLLSESIGRIGETYPNDFLIFAQIGYFIIFLLDPADILFAVYYMDCWMDDGNKKLRTTFRIAFEIFAVTNFVLVFLATVFKTKWFYYFEDGVYYRGEFFYPRAILLMIFICLLVVYAIAFRNNIMSEYKQAVLFLPAFAFIGSVLQVFLAELDTTYAGISLGCLILFFFYQSRDVNVDYLSGLLNRRGLDIKMQDMVKNAASTGRDFTAVMIDIDNFKEINDSLGHDAGDKAIKVVADILVDIFGENAYIGRFGGDEFCIVVEEASKYEVSKKIDILHTHVAKASRKHGWPSGVDVSCGFEEYYHASGMSAKEFQQIIDRLMYNEKQRHHASL</sequence>
<keyword evidence="1" id="KW-1133">Transmembrane helix</keyword>
<dbReference type="InterPro" id="IPR029787">
    <property type="entry name" value="Nucleotide_cyclase"/>
</dbReference>
<evidence type="ECO:0000313" key="4">
    <source>
        <dbReference type="Proteomes" id="UP000766246"/>
    </source>
</evidence>
<dbReference type="Pfam" id="PF00990">
    <property type="entry name" value="GGDEF"/>
    <property type="match status" value="1"/>
</dbReference>
<organism evidence="3 4">
    <name type="scientific">Pseudobutyrivibrio ruminis</name>
    <dbReference type="NCBI Taxonomy" id="46206"/>
    <lineage>
        <taxon>Bacteria</taxon>
        <taxon>Bacillati</taxon>
        <taxon>Bacillota</taxon>
        <taxon>Clostridia</taxon>
        <taxon>Lachnospirales</taxon>
        <taxon>Lachnospiraceae</taxon>
        <taxon>Pseudobutyrivibrio</taxon>
    </lineage>
</organism>
<dbReference type="SUPFAM" id="SSF55073">
    <property type="entry name" value="Nucleotide cyclase"/>
    <property type="match status" value="1"/>
</dbReference>
<feature type="transmembrane region" description="Helical" evidence="1">
    <location>
        <begin position="201"/>
        <end position="217"/>
    </location>
</feature>
<feature type="transmembrane region" description="Helical" evidence="1">
    <location>
        <begin position="145"/>
        <end position="165"/>
    </location>
</feature>
<feature type="transmembrane region" description="Helical" evidence="1">
    <location>
        <begin position="177"/>
        <end position="195"/>
    </location>
</feature>
<gene>
    <name evidence="3" type="ORF">E7272_08240</name>
</gene>
<reference evidence="3" key="1">
    <citation type="submission" date="2019-04" db="EMBL/GenBank/DDBJ databases">
        <title>Evolution of Biomass-Degrading Anaerobic Consortia Revealed by Metagenomics.</title>
        <authorList>
            <person name="Peng X."/>
        </authorList>
    </citation>
    <scope>NUCLEOTIDE SEQUENCE</scope>
    <source>
        <strain evidence="3">SIG311</strain>
    </source>
</reference>
<keyword evidence="1" id="KW-0812">Transmembrane</keyword>
<dbReference type="PROSITE" id="PS50887">
    <property type="entry name" value="GGDEF"/>
    <property type="match status" value="1"/>
</dbReference>
<protein>
    <submittedName>
        <fullName evidence="3">Diguanylate cyclase</fullName>
    </submittedName>
</protein>
<evidence type="ECO:0000259" key="2">
    <source>
        <dbReference type="PROSITE" id="PS50887"/>
    </source>
</evidence>
<feature type="transmembrane region" description="Helical" evidence="1">
    <location>
        <begin position="111"/>
        <end position="133"/>
    </location>
</feature>
<evidence type="ECO:0000313" key="3">
    <source>
        <dbReference type="EMBL" id="MBE5919819.1"/>
    </source>
</evidence>
<dbReference type="CDD" id="cd01949">
    <property type="entry name" value="GGDEF"/>
    <property type="match status" value="1"/>
</dbReference>
<dbReference type="NCBIfam" id="TIGR00254">
    <property type="entry name" value="GGDEF"/>
    <property type="match status" value="1"/>
</dbReference>
<feature type="transmembrane region" description="Helical" evidence="1">
    <location>
        <begin position="66"/>
        <end position="90"/>
    </location>
</feature>
<dbReference type="Proteomes" id="UP000766246">
    <property type="component" value="Unassembled WGS sequence"/>
</dbReference>
<dbReference type="EMBL" id="SVER01000019">
    <property type="protein sequence ID" value="MBE5919819.1"/>
    <property type="molecule type" value="Genomic_DNA"/>
</dbReference>
<feature type="domain" description="GGDEF" evidence="2">
    <location>
        <begin position="251"/>
        <end position="379"/>
    </location>
</feature>
<dbReference type="PANTHER" id="PTHR45138">
    <property type="entry name" value="REGULATORY COMPONENTS OF SENSORY TRANSDUCTION SYSTEM"/>
    <property type="match status" value="1"/>
</dbReference>
<keyword evidence="1" id="KW-0472">Membrane</keyword>
<dbReference type="Gene3D" id="3.30.70.270">
    <property type="match status" value="1"/>
</dbReference>
<name>A0A927UCI7_9FIRM</name>
<dbReference type="PANTHER" id="PTHR45138:SF9">
    <property type="entry name" value="DIGUANYLATE CYCLASE DGCM-RELATED"/>
    <property type="match status" value="1"/>
</dbReference>
<dbReference type="InterPro" id="IPR000160">
    <property type="entry name" value="GGDEF_dom"/>
</dbReference>
<dbReference type="AlphaFoldDB" id="A0A927UCI7"/>
<accession>A0A927UCI7</accession>
<evidence type="ECO:0000256" key="1">
    <source>
        <dbReference type="SAM" id="Phobius"/>
    </source>
</evidence>
<feature type="transmembrane region" description="Helical" evidence="1">
    <location>
        <begin position="6"/>
        <end position="24"/>
    </location>
</feature>
<dbReference type="GO" id="GO:0052621">
    <property type="term" value="F:diguanylate cyclase activity"/>
    <property type="evidence" value="ECO:0007669"/>
    <property type="project" value="TreeGrafter"/>
</dbReference>
<comment type="caution">
    <text evidence="3">The sequence shown here is derived from an EMBL/GenBank/DDBJ whole genome shotgun (WGS) entry which is preliminary data.</text>
</comment>
<proteinExistence type="predicted"/>
<feature type="transmembrane region" description="Helical" evidence="1">
    <location>
        <begin position="36"/>
        <end position="54"/>
    </location>
</feature>
<dbReference type="InterPro" id="IPR050469">
    <property type="entry name" value="Diguanylate_Cyclase"/>
</dbReference>